<dbReference type="Proteomes" id="UP000322245">
    <property type="component" value="Unassembled WGS sequence"/>
</dbReference>
<name>A0A5D3AQF2_9TREE</name>
<sequence>MADGMPNDIPSATVRLIASVVLHPVTYDPNYNSPGFSQTSADNRNAYLQPLQHAVFRQNPRLLHEIFHNNMYPVPDADPDQSITDAVTTRSSTDGAERHHRDLDAEFGLQSLIEGFPARICEVLAQRSSEPRLRSRMWRIQGLGVIRPDIILRTNSTRNIIVSIEVKNSKELSVEEMKMLVEAVRRDLVSVGCDTNGNLIVTIDWDRMPEEYPRIGRRNRNHHIRVCAILSQILCSLVHNRCNHGVITNYDAWIALHVAGTRDNPILQVSDVLYRQDRPTEDSPWSSPLGLLLCYHFLRDPGRIVLPDVYKLRTAAKQGVSRGRPSRGTRGPAKIQSSQHPTPQSEAGLLSNRIGGSFKRNAHQDGTRSTASAGYSHGSQQLPARNMVTPPLIHSLTGTDSSPEQPSPNDIPITHPFQIEGLGRQDERAGVSLVLDFDRIQLSQAAVRGCRFLHFMPSPSLPFLRLDLHDEARYLRHSQSNKYPSDDTILSDAFEHEPPTSGFVVSDGLSHDVNGYSLASHTDICWTTTITLEEPLGSGAVWDVYYPSSPLQTCVVKVSAPEAFPDDSDVPLFGCITRAEALHSISRELLVYNTNLLDLQGTVVPKLWGMWKGSQPNPDGGTIDLYISVMSNPGGMLTCNESDYNAESYCNESDHNAESDCNESDYAESVCNESDYNAESDCDESDYNGESDWSVEEKMVIVAQYTRLHNAGVLHGDVSPRHWIRAAGVPSPSDSTSPPTPSIFLIDFGFSVTIDMLGKDAWEQEMRKEMKLVRSYLQL</sequence>
<evidence type="ECO:0000313" key="3">
    <source>
        <dbReference type="Proteomes" id="UP000322245"/>
    </source>
</evidence>
<accession>A0A5D3AQF2</accession>
<evidence type="ECO:0000256" key="1">
    <source>
        <dbReference type="SAM" id="MobiDB-lite"/>
    </source>
</evidence>
<dbReference type="EMBL" id="NIDF01000139">
    <property type="protein sequence ID" value="TYJ52343.1"/>
    <property type="molecule type" value="Genomic_DNA"/>
</dbReference>
<feature type="compositionally biased region" description="Polar residues" evidence="1">
    <location>
        <begin position="335"/>
        <end position="345"/>
    </location>
</feature>
<comment type="caution">
    <text evidence="2">The sequence shown here is derived from an EMBL/GenBank/DDBJ whole genome shotgun (WGS) entry which is preliminary data.</text>
</comment>
<feature type="region of interest" description="Disordered" evidence="1">
    <location>
        <begin position="316"/>
        <end position="414"/>
    </location>
</feature>
<gene>
    <name evidence="2" type="ORF">B9479_007037</name>
</gene>
<reference evidence="2 3" key="1">
    <citation type="submission" date="2017-05" db="EMBL/GenBank/DDBJ databases">
        <title>The Genome Sequence of Tsuchiyaea wingfieldii DSM 27421.</title>
        <authorList>
            <person name="Cuomo C."/>
            <person name="Passer A."/>
            <person name="Billmyre B."/>
            <person name="Heitman J."/>
        </authorList>
    </citation>
    <scope>NUCLEOTIDE SEQUENCE [LARGE SCALE GENOMIC DNA]</scope>
    <source>
        <strain evidence="2 3">DSM 27421</strain>
    </source>
</reference>
<evidence type="ECO:0000313" key="2">
    <source>
        <dbReference type="EMBL" id="TYJ52343.1"/>
    </source>
</evidence>
<proteinExistence type="predicted"/>
<protein>
    <recommendedName>
        <fullName evidence="4">Protein kinase domain-containing protein</fullName>
    </recommendedName>
</protein>
<feature type="compositionally biased region" description="Polar residues" evidence="1">
    <location>
        <begin position="396"/>
        <end position="408"/>
    </location>
</feature>
<organism evidence="2 3">
    <name type="scientific">Cryptococcus floricola</name>
    <dbReference type="NCBI Taxonomy" id="2591691"/>
    <lineage>
        <taxon>Eukaryota</taxon>
        <taxon>Fungi</taxon>
        <taxon>Dikarya</taxon>
        <taxon>Basidiomycota</taxon>
        <taxon>Agaricomycotina</taxon>
        <taxon>Tremellomycetes</taxon>
        <taxon>Tremellales</taxon>
        <taxon>Cryptococcaceae</taxon>
        <taxon>Cryptococcus</taxon>
    </lineage>
</organism>
<keyword evidence="3" id="KW-1185">Reference proteome</keyword>
<dbReference type="AlphaFoldDB" id="A0A5D3AQF2"/>
<feature type="compositionally biased region" description="Low complexity" evidence="1">
    <location>
        <begin position="319"/>
        <end position="332"/>
    </location>
</feature>
<evidence type="ECO:0008006" key="4">
    <source>
        <dbReference type="Google" id="ProtNLM"/>
    </source>
</evidence>
<feature type="compositionally biased region" description="Polar residues" evidence="1">
    <location>
        <begin position="367"/>
        <end position="383"/>
    </location>
</feature>